<accession>A0ABS2XS81</accession>
<evidence type="ECO:0000256" key="9">
    <source>
        <dbReference type="ARBA" id="ARBA00023136"/>
    </source>
</evidence>
<keyword evidence="5 10" id="KW-0808">Transferase</keyword>
<comment type="caution">
    <text evidence="11">The sequence shown here is derived from an EMBL/GenBank/DDBJ whole genome shotgun (WGS) entry which is preliminary data.</text>
</comment>
<evidence type="ECO:0000256" key="2">
    <source>
        <dbReference type="ARBA" id="ARBA00004922"/>
    </source>
</evidence>
<sequence length="183" mass="21341">SHSTDFEIHRNWLAITHSFPVSQWYYEYFDKEMLVIQHLNHASAATVLFQRLSVIFTDIVFIYAVRECCRCFNGRKESKELLEKPAFILAVLLLCNSTLLIIDRILRFSFATSYQKTHLEGALVFAVLLILKHIYLCVVPAYGIYHLRSSCFTKSLPGTAFFQNLLTWMISVLHFIYCFENVI</sequence>
<reference evidence="11" key="1">
    <citation type="journal article" date="2021" name="Cell">
        <title>Tracing the genetic footprints of vertebrate landing in non-teleost ray-finned fishes.</title>
        <authorList>
            <person name="Bi X."/>
            <person name="Wang K."/>
            <person name="Yang L."/>
            <person name="Pan H."/>
            <person name="Jiang H."/>
            <person name="Wei Q."/>
            <person name="Fang M."/>
            <person name="Yu H."/>
            <person name="Zhu C."/>
            <person name="Cai Y."/>
            <person name="He Y."/>
            <person name="Gan X."/>
            <person name="Zeng H."/>
            <person name="Yu D."/>
            <person name="Zhu Y."/>
            <person name="Jiang H."/>
            <person name="Qiu Q."/>
            <person name="Yang H."/>
            <person name="Zhang Y.E."/>
            <person name="Wang W."/>
            <person name="Zhu M."/>
            <person name="He S."/>
            <person name="Zhang G."/>
        </authorList>
    </citation>
    <scope>NUCLEOTIDE SEQUENCE</scope>
    <source>
        <strain evidence="11">Pddl_001</strain>
    </source>
</reference>
<evidence type="ECO:0000313" key="12">
    <source>
        <dbReference type="Proteomes" id="UP001166093"/>
    </source>
</evidence>
<feature type="transmembrane region" description="Helical" evidence="10">
    <location>
        <begin position="86"/>
        <end position="102"/>
    </location>
</feature>
<evidence type="ECO:0000313" key="11">
    <source>
        <dbReference type="EMBL" id="MBN3276825.1"/>
    </source>
</evidence>
<dbReference type="InterPro" id="IPR004856">
    <property type="entry name" value="Glyco_trans_ALG6/ALG8"/>
</dbReference>
<keyword evidence="8 10" id="KW-1133">Transmembrane helix</keyword>
<gene>
    <name evidence="11" type="primary">Alg8_1</name>
    <name evidence="11" type="ORF">GTO93_0003188</name>
</gene>
<evidence type="ECO:0000256" key="6">
    <source>
        <dbReference type="ARBA" id="ARBA00022692"/>
    </source>
</evidence>
<keyword evidence="9 10" id="KW-0472">Membrane</keyword>
<evidence type="ECO:0000256" key="10">
    <source>
        <dbReference type="RuleBase" id="RU363110"/>
    </source>
</evidence>
<feature type="transmembrane region" description="Helical" evidence="10">
    <location>
        <begin position="122"/>
        <end position="144"/>
    </location>
</feature>
<feature type="transmembrane region" description="Helical" evidence="10">
    <location>
        <begin position="42"/>
        <end position="65"/>
    </location>
</feature>
<keyword evidence="4 10" id="KW-0328">Glycosyltransferase</keyword>
<comment type="subcellular location">
    <subcellularLocation>
        <location evidence="1 10">Endoplasmic reticulum membrane</location>
        <topology evidence="1 10">Multi-pass membrane protein</topology>
    </subcellularLocation>
</comment>
<proteinExistence type="inferred from homology"/>
<protein>
    <recommendedName>
        <fullName evidence="10">Alpha-1,3-glucosyltransferase</fullName>
        <ecNumber evidence="10">2.4.1.-</ecNumber>
    </recommendedName>
</protein>
<dbReference type="EC" id="2.4.1.-" evidence="10"/>
<dbReference type="Pfam" id="PF03155">
    <property type="entry name" value="Alg6_Alg8"/>
    <property type="match status" value="2"/>
</dbReference>
<evidence type="ECO:0000256" key="8">
    <source>
        <dbReference type="ARBA" id="ARBA00022989"/>
    </source>
</evidence>
<comment type="caution">
    <text evidence="10">Lacks conserved residue(s) required for the propagation of feature annotation.</text>
</comment>
<dbReference type="EMBL" id="JAAWVQ010062893">
    <property type="protein sequence ID" value="MBN3276825.1"/>
    <property type="molecule type" value="Genomic_DNA"/>
</dbReference>
<feature type="non-terminal residue" evidence="11">
    <location>
        <position position="1"/>
    </location>
</feature>
<evidence type="ECO:0000256" key="5">
    <source>
        <dbReference type="ARBA" id="ARBA00022679"/>
    </source>
</evidence>
<dbReference type="PANTHER" id="PTHR12413">
    <property type="entry name" value="DOLICHYL GLYCOSYLTRANSFERASE"/>
    <property type="match status" value="1"/>
</dbReference>
<evidence type="ECO:0000256" key="1">
    <source>
        <dbReference type="ARBA" id="ARBA00004477"/>
    </source>
</evidence>
<feature type="non-terminal residue" evidence="11">
    <location>
        <position position="183"/>
    </location>
</feature>
<evidence type="ECO:0000256" key="3">
    <source>
        <dbReference type="ARBA" id="ARBA00008715"/>
    </source>
</evidence>
<dbReference type="Proteomes" id="UP001166093">
    <property type="component" value="Unassembled WGS sequence"/>
</dbReference>
<keyword evidence="7 10" id="KW-0256">Endoplasmic reticulum</keyword>
<evidence type="ECO:0000256" key="4">
    <source>
        <dbReference type="ARBA" id="ARBA00022676"/>
    </source>
</evidence>
<comment type="pathway">
    <text evidence="2 10">Protein modification; protein glycosylation.</text>
</comment>
<name>A0ABS2XS81_POLSP</name>
<comment type="similarity">
    <text evidence="3 10">Belongs to the ALG6/ALG8 glucosyltransferase family.</text>
</comment>
<dbReference type="PANTHER" id="PTHR12413:SF2">
    <property type="entry name" value="DOLICHYL PYROPHOSPHATE GLC1MAN9GLCNAC2 ALPHA-1,3-GLUCOSYLTRANSFERASE-RELATED"/>
    <property type="match status" value="1"/>
</dbReference>
<keyword evidence="6 10" id="KW-0812">Transmembrane</keyword>
<keyword evidence="12" id="KW-1185">Reference proteome</keyword>
<evidence type="ECO:0000256" key="7">
    <source>
        <dbReference type="ARBA" id="ARBA00022824"/>
    </source>
</evidence>
<organism evidence="11 12">
    <name type="scientific">Polyodon spathula</name>
    <name type="common">North American paddlefish</name>
    <name type="synonym">Squalus spathula</name>
    <dbReference type="NCBI Taxonomy" id="7913"/>
    <lineage>
        <taxon>Eukaryota</taxon>
        <taxon>Metazoa</taxon>
        <taxon>Chordata</taxon>
        <taxon>Craniata</taxon>
        <taxon>Vertebrata</taxon>
        <taxon>Euteleostomi</taxon>
        <taxon>Actinopterygii</taxon>
        <taxon>Chondrostei</taxon>
        <taxon>Acipenseriformes</taxon>
        <taxon>Polyodontidae</taxon>
        <taxon>Polyodon</taxon>
    </lineage>
</organism>